<dbReference type="PANTHER" id="PTHR46081">
    <property type="entry name" value="PEPTIDE METHIONINE SULFOXIDE REDUCTASE 2"/>
    <property type="match status" value="1"/>
</dbReference>
<sequence length="124" mass="14260">MEYRTLTPREEKIIVGKGTERPFTGEYDNFFEKGTYVCRRCGLPLYRSDSKFDAGCGWPSFDQEIEGSVKRLPDRDGMRTEIQCSRCGAHLGHVFFGERLTQKNVRHCVNSISMLFVPEGDKIE</sequence>
<keyword evidence="2" id="KW-0479">Metal-binding</keyword>
<dbReference type="Pfam" id="PF01641">
    <property type="entry name" value="SelR"/>
    <property type="match status" value="1"/>
</dbReference>
<dbReference type="GO" id="GO:0006979">
    <property type="term" value="P:response to oxidative stress"/>
    <property type="evidence" value="ECO:0007669"/>
    <property type="project" value="InterPro"/>
</dbReference>
<dbReference type="GO" id="GO:0046872">
    <property type="term" value="F:metal ion binding"/>
    <property type="evidence" value="ECO:0007669"/>
    <property type="project" value="UniProtKB-KW"/>
</dbReference>
<dbReference type="Gene3D" id="2.170.150.20">
    <property type="entry name" value="Peptide methionine sulfoxide reductase"/>
    <property type="match status" value="1"/>
</dbReference>
<protein>
    <submittedName>
        <fullName evidence="6">Methionine-R-sulfoxide reductase</fullName>
        <ecNumber evidence="6">1.8.4.12</ecNumber>
    </submittedName>
</protein>
<dbReference type="Proteomes" id="UP001451606">
    <property type="component" value="Chromosome"/>
</dbReference>
<evidence type="ECO:0000256" key="4">
    <source>
        <dbReference type="ARBA" id="ARBA00023002"/>
    </source>
</evidence>
<evidence type="ECO:0000256" key="1">
    <source>
        <dbReference type="ARBA" id="ARBA00001947"/>
    </source>
</evidence>
<dbReference type="AlphaFoldDB" id="A0AAX4NGG6"/>
<dbReference type="InterPro" id="IPR028427">
    <property type="entry name" value="Met_Sox_Rdtase_MsrB"/>
</dbReference>
<dbReference type="GO" id="GO:0033743">
    <property type="term" value="F:peptide-methionine (R)-S-oxide reductase activity"/>
    <property type="evidence" value="ECO:0007669"/>
    <property type="project" value="UniProtKB-EC"/>
</dbReference>
<accession>A0AAX4NGG6</accession>
<keyword evidence="3" id="KW-0862">Zinc</keyword>
<dbReference type="PROSITE" id="PS51790">
    <property type="entry name" value="MSRB"/>
    <property type="match status" value="1"/>
</dbReference>
<evidence type="ECO:0000256" key="3">
    <source>
        <dbReference type="ARBA" id="ARBA00022833"/>
    </source>
</evidence>
<dbReference type="GeneID" id="95967800"/>
<dbReference type="PANTHER" id="PTHR46081:SF8">
    <property type="entry name" value="PEPTIDE METHIONINE SULFOXIDE REDUCTASE 2"/>
    <property type="match status" value="1"/>
</dbReference>
<dbReference type="KEGG" id="omr:OXIME_001063"/>
<reference evidence="6 7" key="1">
    <citation type="submission" date="2023-09" db="EMBL/GenBank/DDBJ databases">
        <authorList>
            <person name="Golyshina O.V."/>
            <person name="Lunev E.A."/>
            <person name="Bargiela R."/>
            <person name="Gaines M.C."/>
            <person name="Daum B."/>
            <person name="Bale N.J."/>
            <person name="Koenen M."/>
            <person name="Sinninghe Damst J.S."/>
            <person name="Yakimov M."/>
            <person name="Golyshin P.N."/>
        </authorList>
    </citation>
    <scope>NUCLEOTIDE SEQUENCE [LARGE SCALE GENOMIC DNA]</scope>
    <source>
        <strain evidence="6 7">M1</strain>
    </source>
</reference>
<dbReference type="EC" id="1.8.4.12" evidence="6"/>
<evidence type="ECO:0000259" key="5">
    <source>
        <dbReference type="PROSITE" id="PS51790"/>
    </source>
</evidence>
<comment type="cofactor">
    <cofactor evidence="1">
        <name>Zn(2+)</name>
        <dbReference type="ChEBI" id="CHEBI:29105"/>
    </cofactor>
</comment>
<evidence type="ECO:0000313" key="7">
    <source>
        <dbReference type="Proteomes" id="UP001451606"/>
    </source>
</evidence>
<dbReference type="EMBL" id="CP133772">
    <property type="protein sequence ID" value="WYY00489.1"/>
    <property type="molecule type" value="Genomic_DNA"/>
</dbReference>
<gene>
    <name evidence="6" type="ORF">OXIME_001063</name>
</gene>
<dbReference type="InterPro" id="IPR011057">
    <property type="entry name" value="Mss4-like_sf"/>
</dbReference>
<dbReference type="GO" id="GO:0030091">
    <property type="term" value="P:protein repair"/>
    <property type="evidence" value="ECO:0007669"/>
    <property type="project" value="InterPro"/>
</dbReference>
<dbReference type="NCBIfam" id="TIGR00357">
    <property type="entry name" value="peptide-methionine (R)-S-oxide reductase MsrB"/>
    <property type="match status" value="1"/>
</dbReference>
<keyword evidence="4 6" id="KW-0560">Oxidoreductase</keyword>
<dbReference type="SUPFAM" id="SSF51316">
    <property type="entry name" value="Mss4-like"/>
    <property type="match status" value="1"/>
</dbReference>
<organism evidence="6 7">
    <name type="scientific">Oxyplasma meridianum</name>
    <dbReference type="NCBI Taxonomy" id="3073602"/>
    <lineage>
        <taxon>Archaea</taxon>
        <taxon>Methanobacteriati</taxon>
        <taxon>Thermoplasmatota</taxon>
        <taxon>Thermoplasmata</taxon>
        <taxon>Thermoplasmatales</taxon>
        <taxon>Thermoplasmataceae</taxon>
        <taxon>Oxyplasma</taxon>
    </lineage>
</organism>
<evidence type="ECO:0000256" key="2">
    <source>
        <dbReference type="ARBA" id="ARBA00022723"/>
    </source>
</evidence>
<evidence type="ECO:0000313" key="6">
    <source>
        <dbReference type="EMBL" id="WYY00489.1"/>
    </source>
</evidence>
<proteinExistence type="predicted"/>
<dbReference type="RefSeq" id="WP_393970826.1">
    <property type="nucleotide sequence ID" value="NZ_CP133772.1"/>
</dbReference>
<keyword evidence="7" id="KW-1185">Reference proteome</keyword>
<name>A0AAX4NGG6_9ARCH</name>
<dbReference type="NCBIfam" id="NF004036">
    <property type="entry name" value="PRK05508.1"/>
    <property type="match status" value="1"/>
</dbReference>
<feature type="domain" description="MsrB" evidence="5">
    <location>
        <begin position="1"/>
        <end position="119"/>
    </location>
</feature>
<dbReference type="InterPro" id="IPR002579">
    <property type="entry name" value="Met_Sox_Rdtase_MsrB_dom"/>
</dbReference>